<dbReference type="InterPro" id="IPR011075">
    <property type="entry name" value="TetR_C"/>
</dbReference>
<keyword evidence="1" id="KW-0805">Transcription regulation</keyword>
<keyword evidence="2 4" id="KW-0238">DNA-binding</keyword>
<evidence type="ECO:0000256" key="2">
    <source>
        <dbReference type="ARBA" id="ARBA00023125"/>
    </source>
</evidence>
<dbReference type="PATRIC" id="fig|1502723.3.peg.5936"/>
<dbReference type="Pfam" id="PF16859">
    <property type="entry name" value="TetR_C_11"/>
    <property type="match status" value="1"/>
</dbReference>
<dbReference type="PANTHER" id="PTHR30055">
    <property type="entry name" value="HTH-TYPE TRANSCRIPTIONAL REGULATOR RUTR"/>
    <property type="match status" value="1"/>
</dbReference>
<dbReference type="GO" id="GO:0000976">
    <property type="term" value="F:transcription cis-regulatory region binding"/>
    <property type="evidence" value="ECO:0007669"/>
    <property type="project" value="TreeGrafter"/>
</dbReference>
<dbReference type="InterPro" id="IPR036271">
    <property type="entry name" value="Tet_transcr_reg_TetR-rel_C_sf"/>
</dbReference>
<organism evidence="6 7">
    <name type="scientific">Frankia torreyi</name>
    <dbReference type="NCBI Taxonomy" id="1856"/>
    <lineage>
        <taxon>Bacteria</taxon>
        <taxon>Bacillati</taxon>
        <taxon>Actinomycetota</taxon>
        <taxon>Actinomycetes</taxon>
        <taxon>Frankiales</taxon>
        <taxon>Frankiaceae</taxon>
        <taxon>Frankia</taxon>
    </lineage>
</organism>
<evidence type="ECO:0000256" key="3">
    <source>
        <dbReference type="ARBA" id="ARBA00023163"/>
    </source>
</evidence>
<dbReference type="Proteomes" id="UP000032545">
    <property type="component" value="Unassembled WGS sequence"/>
</dbReference>
<comment type="caution">
    <text evidence="6">The sequence shown here is derived from an EMBL/GenBank/DDBJ whole genome shotgun (WGS) entry which is preliminary data.</text>
</comment>
<gene>
    <name evidence="6" type="ORF">FF36_05512</name>
</gene>
<dbReference type="InterPro" id="IPR050109">
    <property type="entry name" value="HTH-type_TetR-like_transc_reg"/>
</dbReference>
<evidence type="ECO:0000256" key="1">
    <source>
        <dbReference type="ARBA" id="ARBA00023015"/>
    </source>
</evidence>
<dbReference type="GO" id="GO:0003700">
    <property type="term" value="F:DNA-binding transcription factor activity"/>
    <property type="evidence" value="ECO:0007669"/>
    <property type="project" value="TreeGrafter"/>
</dbReference>
<dbReference type="SUPFAM" id="SSF48498">
    <property type="entry name" value="Tetracyclin repressor-like, C-terminal domain"/>
    <property type="match status" value="1"/>
</dbReference>
<dbReference type="RefSeq" id="WP_044887982.1">
    <property type="nucleotide sequence ID" value="NZ_JYFN01000068.1"/>
</dbReference>
<dbReference type="SUPFAM" id="SSF46689">
    <property type="entry name" value="Homeodomain-like"/>
    <property type="match status" value="1"/>
</dbReference>
<dbReference type="PRINTS" id="PR00455">
    <property type="entry name" value="HTHTETR"/>
</dbReference>
<dbReference type="Gene3D" id="1.10.10.60">
    <property type="entry name" value="Homeodomain-like"/>
    <property type="match status" value="1"/>
</dbReference>
<dbReference type="PROSITE" id="PS50977">
    <property type="entry name" value="HTH_TETR_2"/>
    <property type="match status" value="1"/>
</dbReference>
<reference evidence="6 7" key="2">
    <citation type="journal article" date="2016" name="Genome Announc.">
        <title>Permanent Draft Genome Sequences for Two Variants of Frankia sp. Strain CpI1, the First Frankia Strain Isolated from Root Nodules of Comptonia peregrina.</title>
        <authorList>
            <person name="Oshone R."/>
            <person name="Hurst S.G.IV."/>
            <person name="Abebe-Akele F."/>
            <person name="Simpson S."/>
            <person name="Morris K."/>
            <person name="Thomas W.K."/>
            <person name="Tisa L.S."/>
        </authorList>
    </citation>
    <scope>NUCLEOTIDE SEQUENCE [LARGE SCALE GENOMIC DNA]</scope>
    <source>
        <strain evidence="7">CpI1-S</strain>
    </source>
</reference>
<proteinExistence type="predicted"/>
<keyword evidence="7" id="KW-1185">Reference proteome</keyword>
<protein>
    <submittedName>
        <fullName evidence="6">Transcriptional regulator, TetR family</fullName>
    </submittedName>
</protein>
<dbReference type="EMBL" id="JYFN01000068">
    <property type="protein sequence ID" value="KJE20181.1"/>
    <property type="molecule type" value="Genomic_DNA"/>
</dbReference>
<evidence type="ECO:0000256" key="4">
    <source>
        <dbReference type="PROSITE-ProRule" id="PRU00335"/>
    </source>
</evidence>
<evidence type="ECO:0000313" key="6">
    <source>
        <dbReference type="EMBL" id="KJE20181.1"/>
    </source>
</evidence>
<name>A0A0D8B7L1_9ACTN</name>
<dbReference type="PANTHER" id="PTHR30055:SF148">
    <property type="entry name" value="TETR-FAMILY TRANSCRIPTIONAL REGULATOR"/>
    <property type="match status" value="1"/>
</dbReference>
<dbReference type="InterPro" id="IPR009057">
    <property type="entry name" value="Homeodomain-like_sf"/>
</dbReference>
<feature type="domain" description="HTH tetR-type" evidence="5">
    <location>
        <begin position="18"/>
        <end position="78"/>
    </location>
</feature>
<dbReference type="InterPro" id="IPR001647">
    <property type="entry name" value="HTH_TetR"/>
</dbReference>
<dbReference type="Pfam" id="PF00440">
    <property type="entry name" value="TetR_N"/>
    <property type="match status" value="1"/>
</dbReference>
<accession>A0A0D8B7L1</accession>
<dbReference type="OrthoDB" id="9796019at2"/>
<sequence>MAQSSPVAAPVRSRRRGEALEQAILEAAHQILREDGYSKLTMEGVAAAAGTGKAALYRRWADKDTLVTAVLQSVLPSPQQLRLTGDVREDLLLIMCCIRNAIGLTNGAAFDIVRHEGPGSGGLVHKAVGQRVLDPCRREILAVLTRGIAEGSVRPGTATPLIADVGPGMIIQHVVVVGTDVPEPFVVSVVDEVLLPLIRA</sequence>
<keyword evidence="3" id="KW-0804">Transcription</keyword>
<dbReference type="Gene3D" id="1.10.357.10">
    <property type="entry name" value="Tetracycline Repressor, domain 2"/>
    <property type="match status" value="1"/>
</dbReference>
<feature type="DNA-binding region" description="H-T-H motif" evidence="4">
    <location>
        <begin position="41"/>
        <end position="60"/>
    </location>
</feature>
<evidence type="ECO:0000259" key="5">
    <source>
        <dbReference type="PROSITE" id="PS50977"/>
    </source>
</evidence>
<dbReference type="AlphaFoldDB" id="A0A0D8B7L1"/>
<reference evidence="7" key="1">
    <citation type="submission" date="2015-02" db="EMBL/GenBank/DDBJ databases">
        <title>Draft Genome of Frankia sp. CpI1-S.</title>
        <authorList>
            <person name="Oshone R.T."/>
            <person name="Ngom M."/>
            <person name="Ghodhbane-Gtari F."/>
            <person name="Gtari M."/>
            <person name="Morris K."/>
            <person name="Thomas K."/>
            <person name="Sen A."/>
            <person name="Tisa L.S."/>
        </authorList>
    </citation>
    <scope>NUCLEOTIDE SEQUENCE [LARGE SCALE GENOMIC DNA]</scope>
    <source>
        <strain evidence="7">CpI1-S</strain>
    </source>
</reference>
<evidence type="ECO:0000313" key="7">
    <source>
        <dbReference type="Proteomes" id="UP000032545"/>
    </source>
</evidence>